<accession>A0A0C3DG46</accession>
<dbReference type="GO" id="GO:0005829">
    <property type="term" value="C:cytosol"/>
    <property type="evidence" value="ECO:0007669"/>
    <property type="project" value="TreeGrafter"/>
</dbReference>
<evidence type="ECO:0000313" key="4">
    <source>
        <dbReference type="EMBL" id="KIM55051.1"/>
    </source>
</evidence>
<dbReference type="PROSITE" id="PS00175">
    <property type="entry name" value="PG_MUTASE"/>
    <property type="match status" value="1"/>
</dbReference>
<dbReference type="GO" id="GO:0004331">
    <property type="term" value="F:fructose-2,6-bisphosphate 2-phosphatase activity"/>
    <property type="evidence" value="ECO:0007669"/>
    <property type="project" value="TreeGrafter"/>
</dbReference>
<dbReference type="GO" id="GO:0045820">
    <property type="term" value="P:negative regulation of glycolytic process"/>
    <property type="evidence" value="ECO:0007669"/>
    <property type="project" value="TreeGrafter"/>
</dbReference>
<dbReference type="InterPro" id="IPR001345">
    <property type="entry name" value="PG/BPGM_mutase_AS"/>
</dbReference>
<proteinExistence type="predicted"/>
<evidence type="ECO:0000256" key="3">
    <source>
        <dbReference type="PIRSR" id="PIRSR613078-2"/>
    </source>
</evidence>
<dbReference type="STRING" id="1036808.A0A0C3DG46"/>
<feature type="active site" description="Tele-phosphohistidine intermediate" evidence="2">
    <location>
        <position position="11"/>
    </location>
</feature>
<dbReference type="HOGENOM" id="CLU_033323_9_2_1"/>
<dbReference type="InterPro" id="IPR029033">
    <property type="entry name" value="His_PPase_superfam"/>
</dbReference>
<reference evidence="5" key="2">
    <citation type="submission" date="2015-01" db="EMBL/GenBank/DDBJ databases">
        <title>Evolutionary Origins and Diversification of the Mycorrhizal Mutualists.</title>
        <authorList>
            <consortium name="DOE Joint Genome Institute"/>
            <consortium name="Mycorrhizal Genomics Consortium"/>
            <person name="Kohler A."/>
            <person name="Kuo A."/>
            <person name="Nagy L.G."/>
            <person name="Floudas D."/>
            <person name="Copeland A."/>
            <person name="Barry K.W."/>
            <person name="Cichocki N."/>
            <person name="Veneault-Fourrey C."/>
            <person name="LaButti K."/>
            <person name="Lindquist E.A."/>
            <person name="Lipzen A."/>
            <person name="Lundell T."/>
            <person name="Morin E."/>
            <person name="Murat C."/>
            <person name="Riley R."/>
            <person name="Ohm R."/>
            <person name="Sun H."/>
            <person name="Tunlid A."/>
            <person name="Henrissat B."/>
            <person name="Grigoriev I.V."/>
            <person name="Hibbett D.S."/>
            <person name="Martin F."/>
        </authorList>
    </citation>
    <scope>NUCLEOTIDE SEQUENCE [LARGE SCALE GENOMIC DNA]</scope>
    <source>
        <strain evidence="5">Foug A</strain>
    </source>
</reference>
<feature type="binding site" evidence="3">
    <location>
        <position position="60"/>
    </location>
    <ligand>
        <name>substrate</name>
    </ligand>
</feature>
<gene>
    <name evidence="4" type="ORF">SCLCIDRAFT_1221457</name>
</gene>
<dbReference type="PANTHER" id="PTHR46517:SF1">
    <property type="entry name" value="FRUCTOSE-2,6-BISPHOSPHATASE TIGAR"/>
    <property type="match status" value="1"/>
</dbReference>
<organism evidence="4 5">
    <name type="scientific">Scleroderma citrinum Foug A</name>
    <dbReference type="NCBI Taxonomy" id="1036808"/>
    <lineage>
        <taxon>Eukaryota</taxon>
        <taxon>Fungi</taxon>
        <taxon>Dikarya</taxon>
        <taxon>Basidiomycota</taxon>
        <taxon>Agaricomycotina</taxon>
        <taxon>Agaricomycetes</taxon>
        <taxon>Agaricomycetidae</taxon>
        <taxon>Boletales</taxon>
        <taxon>Sclerodermatineae</taxon>
        <taxon>Sclerodermataceae</taxon>
        <taxon>Scleroderma</taxon>
    </lineage>
</organism>
<dbReference type="EMBL" id="KN822142">
    <property type="protein sequence ID" value="KIM55051.1"/>
    <property type="molecule type" value="Genomic_DNA"/>
</dbReference>
<dbReference type="Proteomes" id="UP000053989">
    <property type="component" value="Unassembled WGS sequence"/>
</dbReference>
<keyword evidence="5" id="KW-1185">Reference proteome</keyword>
<dbReference type="InterPro" id="IPR013078">
    <property type="entry name" value="His_Pase_superF_clade-1"/>
</dbReference>
<name>A0A0C3DG46_9AGAM</name>
<feature type="binding site" evidence="3">
    <location>
        <begin position="10"/>
        <end position="17"/>
    </location>
    <ligand>
        <name>substrate</name>
    </ligand>
</feature>
<evidence type="ECO:0000256" key="1">
    <source>
        <dbReference type="ARBA" id="ARBA00022801"/>
    </source>
</evidence>
<dbReference type="Pfam" id="PF00300">
    <property type="entry name" value="His_Phos_1"/>
    <property type="match status" value="1"/>
</dbReference>
<dbReference type="InterPro" id="IPR051695">
    <property type="entry name" value="Phosphoglycerate_Mutase"/>
</dbReference>
<dbReference type="PANTHER" id="PTHR46517">
    <property type="entry name" value="FRUCTOSE-2,6-BISPHOSPHATASE TIGAR"/>
    <property type="match status" value="1"/>
</dbReference>
<dbReference type="CDD" id="cd07067">
    <property type="entry name" value="HP_PGM_like"/>
    <property type="match status" value="1"/>
</dbReference>
<evidence type="ECO:0000313" key="5">
    <source>
        <dbReference type="Proteomes" id="UP000053989"/>
    </source>
</evidence>
<evidence type="ECO:0008006" key="6">
    <source>
        <dbReference type="Google" id="ProtNLM"/>
    </source>
</evidence>
<dbReference type="AlphaFoldDB" id="A0A0C3DG46"/>
<dbReference type="OrthoDB" id="354304at2759"/>
<dbReference type="FunCoup" id="A0A0C3DG46">
    <property type="interactions" value="297"/>
</dbReference>
<dbReference type="Gene3D" id="3.40.50.1240">
    <property type="entry name" value="Phosphoglycerate mutase-like"/>
    <property type="match status" value="1"/>
</dbReference>
<reference evidence="4 5" key="1">
    <citation type="submission" date="2014-04" db="EMBL/GenBank/DDBJ databases">
        <authorList>
            <consortium name="DOE Joint Genome Institute"/>
            <person name="Kuo A."/>
            <person name="Kohler A."/>
            <person name="Nagy L.G."/>
            <person name="Floudas D."/>
            <person name="Copeland A."/>
            <person name="Barry K.W."/>
            <person name="Cichocki N."/>
            <person name="Veneault-Fourrey C."/>
            <person name="LaButti K."/>
            <person name="Lindquist E.A."/>
            <person name="Lipzen A."/>
            <person name="Lundell T."/>
            <person name="Morin E."/>
            <person name="Murat C."/>
            <person name="Sun H."/>
            <person name="Tunlid A."/>
            <person name="Henrissat B."/>
            <person name="Grigoriev I.V."/>
            <person name="Hibbett D.S."/>
            <person name="Martin F."/>
            <person name="Nordberg H.P."/>
            <person name="Cantor M.N."/>
            <person name="Hua S.X."/>
        </authorList>
    </citation>
    <scope>NUCLEOTIDE SEQUENCE [LARGE SCALE GENOMIC DNA]</scope>
    <source>
        <strain evidence="4 5">Foug A</strain>
    </source>
</reference>
<dbReference type="SUPFAM" id="SSF53254">
    <property type="entry name" value="Phosphoglycerate mutase-like"/>
    <property type="match status" value="1"/>
</dbReference>
<keyword evidence="1" id="KW-0378">Hydrolase</keyword>
<evidence type="ECO:0000256" key="2">
    <source>
        <dbReference type="PIRSR" id="PIRSR613078-1"/>
    </source>
</evidence>
<dbReference type="GO" id="GO:0043456">
    <property type="term" value="P:regulation of pentose-phosphate shunt"/>
    <property type="evidence" value="ECO:0007669"/>
    <property type="project" value="TreeGrafter"/>
</dbReference>
<feature type="active site" description="Proton donor/acceptor" evidence="2">
    <location>
        <position position="85"/>
    </location>
</feature>
<sequence>MALLQLYIVRHGETAWNRERRIQGQLDVPLNEVGTIQAASVGRALKDVHFIKAFSSDLQRASKTAEAILQYHPAVQLVKDEALRERYMGELEGELVHSVKSAPSKETAEALIKRCYTWYTRSIIGYILSRIEEGSPAERSRGPECILVVSHGALISTLIRALLGSKMVLCARGLVVGHCMNTGVSVIDYCIRRGGRDRHLMGTLVRYSDVTHLVHTESVEDNADELVQ</sequence>
<dbReference type="InParanoid" id="A0A0C3DG46"/>
<dbReference type="SMART" id="SM00855">
    <property type="entry name" value="PGAM"/>
    <property type="match status" value="1"/>
</dbReference>
<protein>
    <recommendedName>
        <fullName evidence="6">Phosphoglycerate mutase (2,3-diphosphoglycerate-dependent)</fullName>
    </recommendedName>
</protein>